<sequence>MRVLGLDIGERRIGVALSDPEGIIAIALTVIERKSEDAALKQLIDLTHEHEVERIVVGLPRSLDGSLGKQAQAVEAFAESVAGCTRLPVVTWDERLSTVAAERMLVEAGVKREKRKKRLDSVAAAIILQGYLDRERSDIPGRD</sequence>
<keyword evidence="4" id="KW-0378">Hydrolase</keyword>
<dbReference type="PANTHER" id="PTHR33317:SF4">
    <property type="entry name" value="POLYNUCLEOTIDYL TRANSFERASE, RIBONUCLEASE H-LIKE SUPERFAMILY PROTEIN"/>
    <property type="match status" value="1"/>
</dbReference>
<dbReference type="SUPFAM" id="SSF53098">
    <property type="entry name" value="Ribonuclease H-like"/>
    <property type="match status" value="1"/>
</dbReference>
<evidence type="ECO:0000256" key="3">
    <source>
        <dbReference type="ARBA" id="ARBA00022722"/>
    </source>
</evidence>
<name>X0TWC0_9ZZZZ</name>
<accession>X0TWC0</accession>
<dbReference type="GO" id="GO:0016787">
    <property type="term" value="F:hydrolase activity"/>
    <property type="evidence" value="ECO:0007669"/>
    <property type="project" value="UniProtKB-KW"/>
</dbReference>
<dbReference type="InterPro" id="IPR006641">
    <property type="entry name" value="YqgF/RNaseH-like_dom"/>
</dbReference>
<protein>
    <recommendedName>
        <fullName evidence="5">YqgF/RNase H-like domain-containing protein</fullName>
    </recommendedName>
</protein>
<dbReference type="NCBIfam" id="TIGR00250">
    <property type="entry name" value="RNAse_H_YqgF"/>
    <property type="match status" value="1"/>
</dbReference>
<keyword evidence="2" id="KW-0690">Ribosome biogenesis</keyword>
<comment type="caution">
    <text evidence="6">The sequence shown here is derived from an EMBL/GenBank/DDBJ whole genome shotgun (WGS) entry which is preliminary data.</text>
</comment>
<dbReference type="InterPro" id="IPR005227">
    <property type="entry name" value="YqgF"/>
</dbReference>
<dbReference type="InterPro" id="IPR037027">
    <property type="entry name" value="YqgF/RNaseH-like_dom_sf"/>
</dbReference>
<dbReference type="InterPro" id="IPR012337">
    <property type="entry name" value="RNaseH-like_sf"/>
</dbReference>
<dbReference type="GO" id="GO:0000967">
    <property type="term" value="P:rRNA 5'-end processing"/>
    <property type="evidence" value="ECO:0007669"/>
    <property type="project" value="TreeGrafter"/>
</dbReference>
<evidence type="ECO:0000256" key="4">
    <source>
        <dbReference type="ARBA" id="ARBA00022801"/>
    </source>
</evidence>
<dbReference type="EMBL" id="BARS01010336">
    <property type="protein sequence ID" value="GAF92437.1"/>
    <property type="molecule type" value="Genomic_DNA"/>
</dbReference>
<dbReference type="HAMAP" id="MF_00651">
    <property type="entry name" value="Nuclease_YqgF"/>
    <property type="match status" value="1"/>
</dbReference>
<organism evidence="6">
    <name type="scientific">marine sediment metagenome</name>
    <dbReference type="NCBI Taxonomy" id="412755"/>
    <lineage>
        <taxon>unclassified sequences</taxon>
        <taxon>metagenomes</taxon>
        <taxon>ecological metagenomes</taxon>
    </lineage>
</organism>
<gene>
    <name evidence="6" type="ORF">S01H1_19193</name>
</gene>
<evidence type="ECO:0000313" key="6">
    <source>
        <dbReference type="EMBL" id="GAF92437.1"/>
    </source>
</evidence>
<dbReference type="Gene3D" id="3.30.420.140">
    <property type="entry name" value="YqgF/RNase H-like domain"/>
    <property type="match status" value="1"/>
</dbReference>
<evidence type="ECO:0000259" key="5">
    <source>
        <dbReference type="SMART" id="SM00732"/>
    </source>
</evidence>
<dbReference type="GO" id="GO:0004518">
    <property type="term" value="F:nuclease activity"/>
    <property type="evidence" value="ECO:0007669"/>
    <property type="project" value="UniProtKB-KW"/>
</dbReference>
<feature type="domain" description="YqgF/RNase H-like" evidence="5">
    <location>
        <begin position="1"/>
        <end position="101"/>
    </location>
</feature>
<keyword evidence="1" id="KW-0963">Cytoplasm</keyword>
<proteinExistence type="inferred from homology"/>
<dbReference type="CDD" id="cd16964">
    <property type="entry name" value="YqgF"/>
    <property type="match status" value="1"/>
</dbReference>
<evidence type="ECO:0000256" key="1">
    <source>
        <dbReference type="ARBA" id="ARBA00022490"/>
    </source>
</evidence>
<reference evidence="6" key="1">
    <citation type="journal article" date="2014" name="Front. Microbiol.">
        <title>High frequency of phylogenetically diverse reductive dehalogenase-homologous genes in deep subseafloor sedimentary metagenomes.</title>
        <authorList>
            <person name="Kawai M."/>
            <person name="Futagami T."/>
            <person name="Toyoda A."/>
            <person name="Takaki Y."/>
            <person name="Nishi S."/>
            <person name="Hori S."/>
            <person name="Arai W."/>
            <person name="Tsubouchi T."/>
            <person name="Morono Y."/>
            <person name="Uchiyama I."/>
            <person name="Ito T."/>
            <person name="Fujiyama A."/>
            <person name="Inagaki F."/>
            <person name="Takami H."/>
        </authorList>
    </citation>
    <scope>NUCLEOTIDE SEQUENCE</scope>
    <source>
        <strain evidence="6">Expedition CK06-06</strain>
    </source>
</reference>
<dbReference type="Pfam" id="PF03652">
    <property type="entry name" value="RuvX"/>
    <property type="match status" value="1"/>
</dbReference>
<keyword evidence="3" id="KW-0540">Nuclease</keyword>
<dbReference type="AlphaFoldDB" id="X0TWC0"/>
<dbReference type="GO" id="GO:0005829">
    <property type="term" value="C:cytosol"/>
    <property type="evidence" value="ECO:0007669"/>
    <property type="project" value="TreeGrafter"/>
</dbReference>
<dbReference type="PANTHER" id="PTHR33317">
    <property type="entry name" value="POLYNUCLEOTIDYL TRANSFERASE, RIBONUCLEASE H-LIKE SUPERFAMILY PROTEIN"/>
    <property type="match status" value="1"/>
</dbReference>
<dbReference type="SMART" id="SM00732">
    <property type="entry name" value="YqgFc"/>
    <property type="match status" value="1"/>
</dbReference>
<evidence type="ECO:0000256" key="2">
    <source>
        <dbReference type="ARBA" id="ARBA00022517"/>
    </source>
</evidence>